<feature type="region of interest" description="Disordered" evidence="2">
    <location>
        <begin position="1"/>
        <end position="20"/>
    </location>
</feature>
<evidence type="ECO:0000256" key="2">
    <source>
        <dbReference type="SAM" id="MobiDB-lite"/>
    </source>
</evidence>
<evidence type="ECO:0000313" key="3">
    <source>
        <dbReference type="EMBL" id="GLC61540.1"/>
    </source>
</evidence>
<reference evidence="3 4" key="1">
    <citation type="journal article" date="2023" name="Commun. Biol.">
        <title>Reorganization of the ancestral sex-determining regions during the evolution of trioecy in Pleodorina starrii.</title>
        <authorList>
            <person name="Takahashi K."/>
            <person name="Suzuki S."/>
            <person name="Kawai-Toyooka H."/>
            <person name="Yamamoto K."/>
            <person name="Hamaji T."/>
            <person name="Ootsuki R."/>
            <person name="Yamaguchi H."/>
            <person name="Kawachi M."/>
            <person name="Higashiyama T."/>
            <person name="Nozaki H."/>
        </authorList>
    </citation>
    <scope>NUCLEOTIDE SEQUENCE [LARGE SCALE GENOMIC DNA]</scope>
    <source>
        <strain evidence="3 4">NIES-4479</strain>
    </source>
</reference>
<feature type="compositionally biased region" description="Acidic residues" evidence="2">
    <location>
        <begin position="589"/>
        <end position="662"/>
    </location>
</feature>
<feature type="compositionally biased region" description="Basic and acidic residues" evidence="2">
    <location>
        <begin position="663"/>
        <end position="674"/>
    </location>
</feature>
<accession>A0A9W6C167</accession>
<dbReference type="Gene3D" id="3.80.10.10">
    <property type="entry name" value="Ribonuclease Inhibitor"/>
    <property type="match status" value="1"/>
</dbReference>
<evidence type="ECO:0000313" key="4">
    <source>
        <dbReference type="Proteomes" id="UP001165080"/>
    </source>
</evidence>
<feature type="region of interest" description="Disordered" evidence="2">
    <location>
        <begin position="578"/>
        <end position="680"/>
    </location>
</feature>
<proteinExistence type="predicted"/>
<evidence type="ECO:0000256" key="1">
    <source>
        <dbReference type="ARBA" id="ARBA00004430"/>
    </source>
</evidence>
<name>A0A9W6C167_9CHLO</name>
<dbReference type="Proteomes" id="UP001165080">
    <property type="component" value="Unassembled WGS sequence"/>
</dbReference>
<dbReference type="AlphaFoldDB" id="A0A9W6C167"/>
<dbReference type="SUPFAM" id="SSF52047">
    <property type="entry name" value="RNI-like"/>
    <property type="match status" value="1"/>
</dbReference>
<keyword evidence="4" id="KW-1185">Reference proteome</keyword>
<sequence>MAECETSGEISNHGVNPSGPEVPPNVFAALSTMFEWAHRIGRPLERSDLNALRLTCRDGRDLVDQHDLELHLRLSAPTSEQRERLDGRLPEVLGGWAARLKRRQRCTCLRVEISFRTIGKWGLPTQQQWRPADLCDRLLSFVDAAPGTTENIRELHIRLLTNSDDDVVELPTTLPERLAARFPSLQDLRLMGACTPADPWFFCSGIAAHLPRLQRLQICFIEGLYYIGELVGSLTQLRDLTLSFTEHAHEVSMSQGEAEVLARFPNLRTLRLQGVPATNPSVRHVLRYGLGEALEELEIEGGGVRLTRARMSGDCSSSSGQPQQQQQQIGSWDMDVSDHHLLKTVVAAVTASGLPLNKLRVQKAEPGFILSRSMVRYLNILKVDAIRLSTDREVPKLGRALQQLTESPKCLIVYQVQHRHRMASLGFTCAPLLAPSLQRLEFHSCAGLTPAHLVSLLVALPLCEEVVVRSCEGVNTGREYMALVELLLALPQGAELRSRPLHIHLDGIYLRHRRPLEPLESDEGTEYVDAEARNEKLEVCHAPHLIWMFSPQVPSVWSVQGDDEGPEVDNDSLLSWITSLGPLSVPGTSEDDEGEEEEGEEEGEGEGGEGEEVNGEEEVEEEDDDDEAREGEEEEEEGEGEGGDGEEEEEGEVEEVDGEGKEEEQKQEADEVPRRQQAVDAEDIVRRLTDALMEQVSAWELNRLLEDGGVAARVSIGTL</sequence>
<dbReference type="InterPro" id="IPR032675">
    <property type="entry name" value="LRR_dom_sf"/>
</dbReference>
<comment type="caution">
    <text evidence="3">The sequence shown here is derived from an EMBL/GenBank/DDBJ whole genome shotgun (WGS) entry which is preliminary data.</text>
</comment>
<organism evidence="3 4">
    <name type="scientific">Pleodorina starrii</name>
    <dbReference type="NCBI Taxonomy" id="330485"/>
    <lineage>
        <taxon>Eukaryota</taxon>
        <taxon>Viridiplantae</taxon>
        <taxon>Chlorophyta</taxon>
        <taxon>core chlorophytes</taxon>
        <taxon>Chlorophyceae</taxon>
        <taxon>CS clade</taxon>
        <taxon>Chlamydomonadales</taxon>
        <taxon>Volvocaceae</taxon>
        <taxon>Pleodorina</taxon>
    </lineage>
</organism>
<gene>
    <name evidence="3" type="primary">PLESTMB000645</name>
    <name evidence="3" type="ORF">PLESTB_001767600</name>
</gene>
<comment type="subcellular location">
    <subcellularLocation>
        <location evidence="1">Cytoplasm</location>
        <location evidence="1">Cytoskeleton</location>
        <location evidence="1">Cilium axoneme</location>
    </subcellularLocation>
</comment>
<dbReference type="EMBL" id="BRXU01000047">
    <property type="protein sequence ID" value="GLC61540.1"/>
    <property type="molecule type" value="Genomic_DNA"/>
</dbReference>
<protein>
    <submittedName>
        <fullName evidence="3">Uncharacterized protein</fullName>
    </submittedName>
</protein>
<dbReference type="GO" id="GO:0005930">
    <property type="term" value="C:axoneme"/>
    <property type="evidence" value="ECO:0007669"/>
    <property type="project" value="UniProtKB-SubCell"/>
</dbReference>